<evidence type="ECO:0000313" key="1">
    <source>
        <dbReference type="EMBL" id="QHU33240.1"/>
    </source>
</evidence>
<accession>A0A6C0LS82</accession>
<name>A0A6C0LS82_9ZZZZ</name>
<dbReference type="AlphaFoldDB" id="A0A6C0LS82"/>
<proteinExistence type="predicted"/>
<organism evidence="1">
    <name type="scientific">viral metagenome</name>
    <dbReference type="NCBI Taxonomy" id="1070528"/>
    <lineage>
        <taxon>unclassified sequences</taxon>
        <taxon>metagenomes</taxon>
        <taxon>organismal metagenomes</taxon>
    </lineage>
</organism>
<sequence length="482" mass="56380">MSFLDSDKKFESIVAIYGCDVRYDLSWVENYSKEVYQTTGILISYQENEYVLTNRKKIINCQNIFMYQSLYRNDNAHIYKHDLEISFQIPELNLILLCTKGNDKFIFDKNISLSDKISEQKYSSSSFRLDEYFNNSLSKKKKYFCIKSDIVVDYNSICKRNIIYGTSFKKGVIINYKESFSNYHHIFHIPAINHQNFCGINGSLIVDSKFELIGIVDSMNIDNNCYVTPVKTIVKILDDFITFKPNPKLYMGLKSLFFSYKICEKKLIINKDVEVITLDGNKIIEKGDIIVSIDDHFIMINNTNVTIFDERYSNYLPIDTYLILNYSGNRTIKFDINRKNVIMHYDIFGVSLNLFNTKYSDQLFFYPKEIIPYINLKGLIIVQFTHELIMIMKSQNIIIKNNINNNRCLIIDCIDEKIKNGIIKLKKTNQSTRSINLNVIDTVNCKKIYKLSDIKDIIDNDPNFSYQIDFEPLSKIKNSIVI</sequence>
<reference evidence="1" key="1">
    <citation type="journal article" date="2020" name="Nature">
        <title>Giant virus diversity and host interactions through global metagenomics.</title>
        <authorList>
            <person name="Schulz F."/>
            <person name="Roux S."/>
            <person name="Paez-Espino D."/>
            <person name="Jungbluth S."/>
            <person name="Walsh D.A."/>
            <person name="Denef V.J."/>
            <person name="McMahon K.D."/>
            <person name="Konstantinidis K.T."/>
            <person name="Eloe-Fadrosh E.A."/>
            <person name="Kyrpides N.C."/>
            <person name="Woyke T."/>
        </authorList>
    </citation>
    <scope>NUCLEOTIDE SEQUENCE</scope>
    <source>
        <strain evidence="1">GVMAG-S-1014582-52</strain>
    </source>
</reference>
<evidence type="ECO:0008006" key="2">
    <source>
        <dbReference type="Google" id="ProtNLM"/>
    </source>
</evidence>
<dbReference type="EMBL" id="MN740556">
    <property type="protein sequence ID" value="QHU33240.1"/>
    <property type="molecule type" value="Genomic_DNA"/>
</dbReference>
<protein>
    <recommendedName>
        <fullName evidence="2">Protease Do-like PDZ domain-containing protein</fullName>
    </recommendedName>
</protein>